<dbReference type="SUPFAM" id="SSF57716">
    <property type="entry name" value="Glucocorticoid receptor-like (DNA-binding domain)"/>
    <property type="match status" value="1"/>
</dbReference>
<evidence type="ECO:0000313" key="13">
    <source>
        <dbReference type="Proteomes" id="UP000018291"/>
    </source>
</evidence>
<evidence type="ECO:0000256" key="10">
    <source>
        <dbReference type="SAM" id="MobiDB-lite"/>
    </source>
</evidence>
<keyword evidence="3" id="KW-0227">DNA damage</keyword>
<keyword evidence="13" id="KW-1185">Reference proteome</keyword>
<keyword evidence="4 12" id="KW-0378">Hydrolase</keyword>
<dbReference type="PROSITE" id="PS51068">
    <property type="entry name" value="FPG_CAT"/>
    <property type="match status" value="1"/>
</dbReference>
<dbReference type="STRING" id="1229780.BN381_80351"/>
<keyword evidence="9 12" id="KW-0326">Glycosidase</keyword>
<dbReference type="GO" id="GO:0008270">
    <property type="term" value="F:zinc ion binding"/>
    <property type="evidence" value="ECO:0007669"/>
    <property type="project" value="InterPro"/>
</dbReference>
<dbReference type="Pfam" id="PF01149">
    <property type="entry name" value="Fapy_DNA_glyco"/>
    <property type="match status" value="1"/>
</dbReference>
<dbReference type="SMART" id="SM00898">
    <property type="entry name" value="Fapy_DNA_glyco"/>
    <property type="match status" value="1"/>
</dbReference>
<evidence type="ECO:0000256" key="3">
    <source>
        <dbReference type="ARBA" id="ARBA00022763"/>
    </source>
</evidence>
<dbReference type="GO" id="GO:0006284">
    <property type="term" value="P:base-excision repair"/>
    <property type="evidence" value="ECO:0007669"/>
    <property type="project" value="InterPro"/>
</dbReference>
<dbReference type="SUPFAM" id="SSF81624">
    <property type="entry name" value="N-terminal domain of MutM-like DNA repair proteins"/>
    <property type="match status" value="1"/>
</dbReference>
<feature type="region of interest" description="Disordered" evidence="10">
    <location>
        <begin position="221"/>
        <end position="242"/>
    </location>
</feature>
<comment type="similarity">
    <text evidence="2">Belongs to the FPG family.</text>
</comment>
<proteinExistence type="inferred from homology"/>
<dbReference type="PANTHER" id="PTHR22993">
    <property type="entry name" value="FORMAMIDOPYRIMIDINE-DNA GLYCOSYLASE"/>
    <property type="match status" value="1"/>
</dbReference>
<dbReference type="Gene3D" id="3.20.190.10">
    <property type="entry name" value="MutM-like, N-terminal"/>
    <property type="match status" value="1"/>
</dbReference>
<dbReference type="OrthoDB" id="9800855at2"/>
<keyword evidence="5" id="KW-0238">DNA-binding</keyword>
<dbReference type="PANTHER" id="PTHR22993:SF9">
    <property type="entry name" value="FORMAMIDOPYRIMIDINE-DNA GLYCOSYLASE"/>
    <property type="match status" value="1"/>
</dbReference>
<accession>R4Z722</accession>
<evidence type="ECO:0000256" key="1">
    <source>
        <dbReference type="ARBA" id="ARBA00001668"/>
    </source>
</evidence>
<comment type="catalytic activity">
    <reaction evidence="1">
        <text>Hydrolysis of DNA containing ring-opened 7-methylguanine residues, releasing 2,6-diamino-4-hydroxy-5-(N-methyl)formamidopyrimidine.</text>
        <dbReference type="EC" id="3.2.2.23"/>
    </reaction>
</comment>
<dbReference type="SUPFAM" id="SSF46946">
    <property type="entry name" value="S13-like H2TH domain"/>
    <property type="match status" value="1"/>
</dbReference>
<evidence type="ECO:0000256" key="7">
    <source>
        <dbReference type="ARBA" id="ARBA00023239"/>
    </source>
</evidence>
<dbReference type="GO" id="GO:0003684">
    <property type="term" value="F:damaged DNA binding"/>
    <property type="evidence" value="ECO:0007669"/>
    <property type="project" value="InterPro"/>
</dbReference>
<dbReference type="GO" id="GO:0003906">
    <property type="term" value="F:DNA-(apurinic or apyrimidinic site) endonuclease activity"/>
    <property type="evidence" value="ECO:0007669"/>
    <property type="project" value="InterPro"/>
</dbReference>
<dbReference type="Proteomes" id="UP000018291">
    <property type="component" value="Unassembled WGS sequence"/>
</dbReference>
<gene>
    <name evidence="12" type="ORF">BN381_80351</name>
</gene>
<evidence type="ECO:0000256" key="8">
    <source>
        <dbReference type="ARBA" id="ARBA00023268"/>
    </source>
</evidence>
<dbReference type="InterPro" id="IPR010979">
    <property type="entry name" value="Ribosomal_uS13-like_H2TH"/>
</dbReference>
<dbReference type="EC" id="3.2.2.23" evidence="12"/>
<dbReference type="SMART" id="SM01232">
    <property type="entry name" value="H2TH"/>
    <property type="match status" value="1"/>
</dbReference>
<keyword evidence="6" id="KW-0234">DNA repair</keyword>
<dbReference type="RefSeq" id="WP_012230910.1">
    <property type="nucleotide sequence ID" value="NZ_HG422565.1"/>
</dbReference>
<evidence type="ECO:0000256" key="5">
    <source>
        <dbReference type="ARBA" id="ARBA00023125"/>
    </source>
</evidence>
<reference evidence="12 13" key="1">
    <citation type="journal article" date="2013" name="ISME J.">
        <title>Metabolic model for the filamentous 'Candidatus Microthrix parvicella' based on genomic and metagenomic analyses.</title>
        <authorList>
            <person name="Jon McIlroy S."/>
            <person name="Kristiansen R."/>
            <person name="Albertsen M."/>
            <person name="Michael Karst S."/>
            <person name="Rossetti S."/>
            <person name="Lund Nielsen J."/>
            <person name="Tandoi V."/>
            <person name="James Seviour R."/>
            <person name="Nielsen P.H."/>
        </authorList>
    </citation>
    <scope>NUCLEOTIDE SEQUENCE [LARGE SCALE GENOMIC DNA]</scope>
    <source>
        <strain evidence="12 13">RN1</strain>
    </source>
</reference>
<evidence type="ECO:0000256" key="2">
    <source>
        <dbReference type="ARBA" id="ARBA00009409"/>
    </source>
</evidence>
<dbReference type="InterPro" id="IPR012319">
    <property type="entry name" value="FPG_cat"/>
</dbReference>
<organism evidence="12 13">
    <name type="scientific">Candidatus Neomicrothrix parvicella RN1</name>
    <dbReference type="NCBI Taxonomy" id="1229780"/>
    <lineage>
        <taxon>Bacteria</taxon>
        <taxon>Bacillati</taxon>
        <taxon>Actinomycetota</taxon>
        <taxon>Acidimicrobiia</taxon>
        <taxon>Acidimicrobiales</taxon>
        <taxon>Microthrixaceae</taxon>
        <taxon>Candidatus Neomicrothrix</taxon>
    </lineage>
</organism>
<sequence>MPELIEAEAYARAARQAVGSVIEHFVVNDPSWVRGGLSGQDVGAALDGTIITEVDRVGKVVVVQTDGPSVALRFGMTGRLLWDGDGPIDALIYGPKRADEAWVRCAFRLRAPDGTRHRLAVEDARRLGSLELDADLSQLGPDAARLTIETLAGALGNSRTPLKAALLDQRRVAGLGNLLCDETLWRVGLHPARPAGSLDPPELSALCATISEVLADLGRRGGSHTGDLQPQRRPGGVCPRDSASLLRRQVGGRTTWWCPQHQPPSPG</sequence>
<comment type="caution">
    <text evidence="12">The sequence shown here is derived from an EMBL/GenBank/DDBJ whole genome shotgun (WGS) entry which is preliminary data.</text>
</comment>
<dbReference type="eggNOG" id="COG0266">
    <property type="taxonomic scope" value="Bacteria"/>
</dbReference>
<evidence type="ECO:0000313" key="12">
    <source>
        <dbReference type="EMBL" id="CCM65821.1"/>
    </source>
</evidence>
<evidence type="ECO:0000259" key="11">
    <source>
        <dbReference type="PROSITE" id="PS51068"/>
    </source>
</evidence>
<dbReference type="EMBL" id="CANL01000078">
    <property type="protein sequence ID" value="CCM65821.1"/>
    <property type="molecule type" value="Genomic_DNA"/>
</dbReference>
<keyword evidence="8" id="KW-0511">Multifunctional enzyme</keyword>
<dbReference type="InterPro" id="IPR035937">
    <property type="entry name" value="FPG_N"/>
</dbReference>
<dbReference type="HOGENOM" id="CLU_038423_1_2_11"/>
<name>R4Z722_9ACTN</name>
<feature type="domain" description="Formamidopyrimidine-DNA glycosylase catalytic" evidence="11">
    <location>
        <begin position="2"/>
        <end position="128"/>
    </location>
</feature>
<evidence type="ECO:0000256" key="4">
    <source>
        <dbReference type="ARBA" id="ARBA00022801"/>
    </source>
</evidence>
<dbReference type="Gene3D" id="1.10.8.50">
    <property type="match status" value="1"/>
</dbReference>
<keyword evidence="7" id="KW-0456">Lyase</keyword>
<evidence type="ECO:0000256" key="6">
    <source>
        <dbReference type="ARBA" id="ARBA00023204"/>
    </source>
</evidence>
<dbReference type="InterPro" id="IPR015886">
    <property type="entry name" value="H2TH_FPG"/>
</dbReference>
<dbReference type="Pfam" id="PF06831">
    <property type="entry name" value="H2TH"/>
    <property type="match status" value="1"/>
</dbReference>
<protein>
    <submittedName>
        <fullName evidence="12">Putative Formamidopyrimidine-DNA glycosylase</fullName>
        <ecNumber evidence="12">3.2.2.23</ecNumber>
    </submittedName>
</protein>
<dbReference type="GO" id="GO:0034039">
    <property type="term" value="F:8-oxo-7,8-dihydroguanine DNA N-glycosylase activity"/>
    <property type="evidence" value="ECO:0007669"/>
    <property type="project" value="TreeGrafter"/>
</dbReference>
<evidence type="ECO:0000256" key="9">
    <source>
        <dbReference type="ARBA" id="ARBA00023295"/>
    </source>
</evidence>
<dbReference type="AlphaFoldDB" id="R4Z722"/>
<dbReference type="GO" id="GO:0016829">
    <property type="term" value="F:lyase activity"/>
    <property type="evidence" value="ECO:0007669"/>
    <property type="project" value="UniProtKB-KW"/>
</dbReference>